<evidence type="ECO:0000256" key="2">
    <source>
        <dbReference type="ARBA" id="ARBA00023157"/>
    </source>
</evidence>
<evidence type="ECO:0000313" key="8">
    <source>
        <dbReference type="Proteomes" id="UP000583929"/>
    </source>
</evidence>
<dbReference type="InterPro" id="IPR006041">
    <property type="entry name" value="Pollen_Ole_e1_allergen"/>
</dbReference>
<comment type="similarity">
    <text evidence="1">Belongs to the Ole e I family.</text>
</comment>
<evidence type="ECO:0000313" key="6">
    <source>
        <dbReference type="EMBL" id="KAF4398347.1"/>
    </source>
</evidence>
<dbReference type="EMBL" id="JAATIQ010000026">
    <property type="protein sequence ID" value="KAF4398347.1"/>
    <property type="molecule type" value="Genomic_DNA"/>
</dbReference>
<dbReference type="EMBL" id="JAATIP010000069">
    <property type="protein sequence ID" value="KAF4379260.1"/>
    <property type="molecule type" value="Genomic_DNA"/>
</dbReference>
<keyword evidence="2" id="KW-1015">Disulfide bond</keyword>
<dbReference type="PANTHER" id="PTHR31614:SF5">
    <property type="entry name" value="ALLERGEN-LIKE PROTEIN BRSN20"/>
    <property type="match status" value="1"/>
</dbReference>
<feature type="signal peptide" evidence="3">
    <location>
        <begin position="1"/>
        <end position="19"/>
    </location>
</feature>
<dbReference type="Proteomes" id="UP000583929">
    <property type="component" value="Unassembled WGS sequence"/>
</dbReference>
<name>A0A7J6GAP3_CANSA</name>
<dbReference type="Pfam" id="PF01190">
    <property type="entry name" value="Pollen_Ole_e_1"/>
    <property type="match status" value="1"/>
</dbReference>
<dbReference type="PANTHER" id="PTHR31614">
    <property type="entry name" value="PROTEIN DOWNSTREAM OF FLC-RELATED"/>
    <property type="match status" value="1"/>
</dbReference>
<evidence type="ECO:0000256" key="3">
    <source>
        <dbReference type="SAM" id="SignalP"/>
    </source>
</evidence>
<keyword evidence="3" id="KW-0732">Signal</keyword>
<protein>
    <submittedName>
        <fullName evidence="5">Uncharacterized protein</fullName>
    </submittedName>
</protein>
<reference evidence="7 8" key="1">
    <citation type="journal article" date="2020" name="bioRxiv">
        <title>Sequence and annotation of 42 cannabis genomes reveals extensive copy number variation in cannabinoid synthesis and pathogen resistance genes.</title>
        <authorList>
            <person name="Mckernan K.J."/>
            <person name="Helbert Y."/>
            <person name="Kane L.T."/>
            <person name="Ebling H."/>
            <person name="Zhang L."/>
            <person name="Liu B."/>
            <person name="Eaton Z."/>
            <person name="Mclaughlin S."/>
            <person name="Kingan S."/>
            <person name="Baybayan P."/>
            <person name="Concepcion G."/>
            <person name="Jordan M."/>
            <person name="Riva A."/>
            <person name="Barbazuk W."/>
            <person name="Harkins T."/>
        </authorList>
    </citation>
    <scope>NUCLEOTIDE SEQUENCE [LARGE SCALE GENOMIC DNA]</scope>
    <source>
        <strain evidence="7 8">cv. Jamaican Lion 4</strain>
        <strain evidence="6">Father</strain>
        <strain evidence="5">Mother</strain>
        <tissue evidence="5">Leaf</tissue>
    </source>
</reference>
<proteinExistence type="inferred from homology"/>
<evidence type="ECO:0000313" key="5">
    <source>
        <dbReference type="EMBL" id="KAF4379260.1"/>
    </source>
</evidence>
<feature type="chain" id="PRO_5036400418" evidence="3">
    <location>
        <begin position="20"/>
        <end position="161"/>
    </location>
</feature>
<evidence type="ECO:0000313" key="7">
    <source>
        <dbReference type="Proteomes" id="UP000525078"/>
    </source>
</evidence>
<evidence type="ECO:0000256" key="1">
    <source>
        <dbReference type="ARBA" id="ARBA00010049"/>
    </source>
</evidence>
<dbReference type="AlphaFoldDB" id="A0A7J6GAP3"/>
<accession>A0A7J6GAP3</accession>
<evidence type="ECO:0000313" key="4">
    <source>
        <dbReference type="EMBL" id="KAF4376989.1"/>
    </source>
</evidence>
<comment type="caution">
    <text evidence="5">The sequence shown here is derived from an EMBL/GenBank/DDBJ whole genome shotgun (WGS) entry which is preliminary data.</text>
</comment>
<dbReference type="Proteomes" id="UP000525078">
    <property type="component" value="Unassembled WGS sequence"/>
</dbReference>
<gene>
    <name evidence="5" type="ORF">F8388_013478</name>
    <name evidence="4" type="ORF">F8388_022705</name>
    <name evidence="6" type="ORF">G4B88_025326</name>
</gene>
<sequence length="161" mass="17505">MAKLVLLMALSFLPALALATRWVKDPLVVEGKVYCDTCLAGYETTATTYIAGAKVRIECKDRVSNRVIYSKEASTDSSGTYKTVIPEDHGDEICNAVLVSSPQFDCATAAPGRDRALVILTENNGIATKNRYVNAMGFTRTDALAGCADVLKQYEETEYGY</sequence>
<dbReference type="EMBL" id="JAATIP010000083">
    <property type="protein sequence ID" value="KAF4376989.1"/>
    <property type="molecule type" value="Genomic_DNA"/>
</dbReference>
<keyword evidence="8" id="KW-1185">Reference proteome</keyword>
<organism evidence="5 7">
    <name type="scientific">Cannabis sativa</name>
    <name type="common">Hemp</name>
    <name type="synonym">Marijuana</name>
    <dbReference type="NCBI Taxonomy" id="3483"/>
    <lineage>
        <taxon>Eukaryota</taxon>
        <taxon>Viridiplantae</taxon>
        <taxon>Streptophyta</taxon>
        <taxon>Embryophyta</taxon>
        <taxon>Tracheophyta</taxon>
        <taxon>Spermatophyta</taxon>
        <taxon>Magnoliopsida</taxon>
        <taxon>eudicotyledons</taxon>
        <taxon>Gunneridae</taxon>
        <taxon>Pentapetalae</taxon>
        <taxon>rosids</taxon>
        <taxon>fabids</taxon>
        <taxon>Rosales</taxon>
        <taxon>Cannabaceae</taxon>
        <taxon>Cannabis</taxon>
    </lineage>
</organism>